<dbReference type="Proteomes" id="UP000238730">
    <property type="component" value="Unassembled WGS sequence"/>
</dbReference>
<reference evidence="4 5" key="1">
    <citation type="submission" date="2016-12" db="EMBL/GenBank/DDBJ databases">
        <title>Diversity of luminous bacteria.</title>
        <authorList>
            <person name="Yoshizawa S."/>
            <person name="Kogure K."/>
        </authorList>
    </citation>
    <scope>NUCLEOTIDE SEQUENCE [LARGE SCALE GENOMIC DNA]</scope>
    <source>
        <strain evidence="4 5">LC1-200</strain>
    </source>
</reference>
<dbReference type="SUPFAM" id="SSF55347">
    <property type="entry name" value="Glyceraldehyde-3-phosphate dehydrogenase-like, C-terminal domain"/>
    <property type="match status" value="1"/>
</dbReference>
<dbReference type="EMBL" id="MSCJ01000003">
    <property type="protein sequence ID" value="PQJ62764.1"/>
    <property type="molecule type" value="Genomic_DNA"/>
</dbReference>
<dbReference type="Pfam" id="PF01408">
    <property type="entry name" value="GFO_IDH_MocA"/>
    <property type="match status" value="1"/>
</dbReference>
<protein>
    <submittedName>
        <fullName evidence="4">Oxidoreductase</fullName>
    </submittedName>
</protein>
<keyword evidence="2" id="KW-0560">Oxidoreductase</keyword>
<dbReference type="RefSeq" id="WP_105062537.1">
    <property type="nucleotide sequence ID" value="NZ_MSCJ01000003.1"/>
</dbReference>
<dbReference type="InterPro" id="IPR050984">
    <property type="entry name" value="Gfo/Idh/MocA_domain"/>
</dbReference>
<dbReference type="InterPro" id="IPR036291">
    <property type="entry name" value="NAD(P)-bd_dom_sf"/>
</dbReference>
<dbReference type="OrthoDB" id="9774191at2"/>
<feature type="domain" description="Gfo/Idh/MocA-like oxidoreductase N-terminal" evidence="3">
    <location>
        <begin position="8"/>
        <end position="122"/>
    </location>
</feature>
<sequence length="337" mass="37957">MNNQKACWGIAGLGKIAHRFVSDLTMQVDNAELYAVAARDKQRADSFSNQYGCQRSYGSYIELANDANVDIVYIATIHPFHKGLVELFLNKGKHVLVEKPAFTNLQDWDAMSTLAEEKGLLLVEAMKTVAFPAYQAMKQFIKENKVEINAIEASFGNWHEFDSDWHLFNPKLCGGATLDVGVYGLWFYADLCRLTNTPIEKPAVEYVNDNSQSEVDENVVFKFDGQIKGEICASITRNLKREAIIRGPELEIVIHNKWWNPKKIDISFKGEQTQISAAVSGGGFEYEIEHISSLILNKINYSDVMCKKTSRQVISIMEESLVENGFDYLVCSKPSSN</sequence>
<dbReference type="GO" id="GO:0016491">
    <property type="term" value="F:oxidoreductase activity"/>
    <property type="evidence" value="ECO:0007669"/>
    <property type="project" value="UniProtKB-KW"/>
</dbReference>
<name>A0A2S7VKT5_PHOAN</name>
<evidence type="ECO:0000256" key="2">
    <source>
        <dbReference type="ARBA" id="ARBA00023002"/>
    </source>
</evidence>
<accession>A0A2S7VKT5</accession>
<evidence type="ECO:0000313" key="5">
    <source>
        <dbReference type="Proteomes" id="UP000238730"/>
    </source>
</evidence>
<dbReference type="Gene3D" id="3.40.50.720">
    <property type="entry name" value="NAD(P)-binding Rossmann-like Domain"/>
    <property type="match status" value="1"/>
</dbReference>
<gene>
    <name evidence="4" type="ORF">BTO08_21350</name>
</gene>
<organism evidence="4 5">
    <name type="scientific">Photobacterium angustum</name>
    <dbReference type="NCBI Taxonomy" id="661"/>
    <lineage>
        <taxon>Bacteria</taxon>
        <taxon>Pseudomonadati</taxon>
        <taxon>Pseudomonadota</taxon>
        <taxon>Gammaproteobacteria</taxon>
        <taxon>Vibrionales</taxon>
        <taxon>Vibrionaceae</taxon>
        <taxon>Photobacterium</taxon>
    </lineage>
</organism>
<dbReference type="InterPro" id="IPR000683">
    <property type="entry name" value="Gfo/Idh/MocA-like_OxRdtase_N"/>
</dbReference>
<evidence type="ECO:0000313" key="4">
    <source>
        <dbReference type="EMBL" id="PQJ62764.1"/>
    </source>
</evidence>
<dbReference type="SUPFAM" id="SSF51735">
    <property type="entry name" value="NAD(P)-binding Rossmann-fold domains"/>
    <property type="match status" value="1"/>
</dbReference>
<comment type="similarity">
    <text evidence="1">Belongs to the Gfo/Idh/MocA family.</text>
</comment>
<dbReference type="PANTHER" id="PTHR22604:SF105">
    <property type="entry name" value="TRANS-1,2-DIHYDROBENZENE-1,2-DIOL DEHYDROGENASE"/>
    <property type="match status" value="1"/>
</dbReference>
<dbReference type="GO" id="GO:0000166">
    <property type="term" value="F:nucleotide binding"/>
    <property type="evidence" value="ECO:0007669"/>
    <property type="project" value="InterPro"/>
</dbReference>
<dbReference type="AlphaFoldDB" id="A0A2S7VKT5"/>
<proteinExistence type="inferred from homology"/>
<dbReference type="PANTHER" id="PTHR22604">
    <property type="entry name" value="OXIDOREDUCTASES"/>
    <property type="match status" value="1"/>
</dbReference>
<dbReference type="Gene3D" id="3.30.360.10">
    <property type="entry name" value="Dihydrodipicolinate Reductase, domain 2"/>
    <property type="match status" value="1"/>
</dbReference>
<evidence type="ECO:0000259" key="3">
    <source>
        <dbReference type="Pfam" id="PF01408"/>
    </source>
</evidence>
<evidence type="ECO:0000256" key="1">
    <source>
        <dbReference type="ARBA" id="ARBA00010928"/>
    </source>
</evidence>
<comment type="caution">
    <text evidence="4">The sequence shown here is derived from an EMBL/GenBank/DDBJ whole genome shotgun (WGS) entry which is preliminary data.</text>
</comment>